<organism evidence="2 3">
    <name type="scientific">Helicobacter fennelliae MRY12-0050</name>
    <dbReference type="NCBI Taxonomy" id="1325130"/>
    <lineage>
        <taxon>Bacteria</taxon>
        <taxon>Pseudomonadati</taxon>
        <taxon>Campylobacterota</taxon>
        <taxon>Epsilonproteobacteria</taxon>
        <taxon>Campylobacterales</taxon>
        <taxon>Helicobacteraceae</taxon>
        <taxon>Helicobacter</taxon>
    </lineage>
</organism>
<comment type="caution">
    <text evidence="2">The sequence shown here is derived from an EMBL/GenBank/DDBJ whole genome shotgun (WGS) entry which is preliminary data.</text>
</comment>
<name>T1DX31_9HELI</name>
<keyword evidence="3" id="KW-1185">Reference proteome</keyword>
<protein>
    <submittedName>
        <fullName evidence="2">Uncharacterized protein</fullName>
    </submittedName>
</protein>
<evidence type="ECO:0000313" key="3">
    <source>
        <dbReference type="Proteomes" id="UP000018143"/>
    </source>
</evidence>
<feature type="transmembrane region" description="Helical" evidence="1">
    <location>
        <begin position="20"/>
        <end position="37"/>
    </location>
</feature>
<proteinExistence type="predicted"/>
<keyword evidence="1" id="KW-0812">Transmembrane</keyword>
<dbReference type="AlphaFoldDB" id="T1DX31"/>
<accession>T1DX31</accession>
<evidence type="ECO:0000313" key="2">
    <source>
        <dbReference type="EMBL" id="GAD20178.1"/>
    </source>
</evidence>
<dbReference type="EMBL" id="BASD01000036">
    <property type="protein sequence ID" value="GAD20178.1"/>
    <property type="molecule type" value="Genomic_DNA"/>
</dbReference>
<gene>
    <name evidence="2" type="ORF">HFN_1422</name>
</gene>
<keyword evidence="1" id="KW-1133">Transmembrane helix</keyword>
<reference evidence="2 3" key="1">
    <citation type="journal article" date="2013" name="Genome Announc.">
        <title>Draft Genome Sequence of Helicobacter fennelliae Strain MRY12-0050, Isolated from a Bacteremia Patient.</title>
        <authorList>
            <person name="Rimbara E."/>
            <person name="Matsui M."/>
            <person name="Mori S."/>
            <person name="Suzuki S."/>
            <person name="Suzuki M."/>
            <person name="Kim H."/>
            <person name="Sekizuka T."/>
            <person name="Kuroda M."/>
            <person name="Shibayama K."/>
        </authorList>
    </citation>
    <scope>NUCLEOTIDE SEQUENCE [LARGE SCALE GENOMIC DNA]</scope>
    <source>
        <strain evidence="2 3">MRY12-0050</strain>
    </source>
</reference>
<dbReference type="STRING" id="1325130.HFN_1422"/>
<sequence>MLDSRYYSKMRESTRFDFTFYIYIYILCLCTCTIAQSNQTPTKPIQKPV</sequence>
<keyword evidence="1" id="KW-0472">Membrane</keyword>
<dbReference type="Proteomes" id="UP000018143">
    <property type="component" value="Unassembled WGS sequence"/>
</dbReference>
<evidence type="ECO:0000256" key="1">
    <source>
        <dbReference type="SAM" id="Phobius"/>
    </source>
</evidence>